<proteinExistence type="predicted"/>
<evidence type="ECO:0000256" key="2">
    <source>
        <dbReference type="SAM" id="SignalP"/>
    </source>
</evidence>
<keyword evidence="2" id="KW-0732">Signal</keyword>
<dbReference type="PROSITE" id="PS51257">
    <property type="entry name" value="PROKAR_LIPOPROTEIN"/>
    <property type="match status" value="1"/>
</dbReference>
<feature type="chain" id="PRO_5038561780" evidence="2">
    <location>
        <begin position="25"/>
        <end position="278"/>
    </location>
</feature>
<dbReference type="RefSeq" id="WP_161406687.1">
    <property type="nucleotide sequence ID" value="NZ_WTUZ01000014.1"/>
</dbReference>
<evidence type="ECO:0000313" key="4">
    <source>
        <dbReference type="Proteomes" id="UP000481087"/>
    </source>
</evidence>
<organism evidence="3 4">
    <name type="scientific">Paenibacillus silvestris</name>
    <dbReference type="NCBI Taxonomy" id="2606219"/>
    <lineage>
        <taxon>Bacteria</taxon>
        <taxon>Bacillati</taxon>
        <taxon>Bacillota</taxon>
        <taxon>Bacilli</taxon>
        <taxon>Bacillales</taxon>
        <taxon>Paenibacillaceae</taxon>
        <taxon>Paenibacillus</taxon>
    </lineage>
</organism>
<gene>
    <name evidence="3" type="ORF">GQF01_10170</name>
</gene>
<accession>A0A6L8UX62</accession>
<keyword evidence="4" id="KW-1185">Reference proteome</keyword>
<dbReference type="EMBL" id="WTUZ01000014">
    <property type="protein sequence ID" value="MZQ82474.1"/>
    <property type="molecule type" value="Genomic_DNA"/>
</dbReference>
<comment type="caution">
    <text evidence="3">The sequence shown here is derived from an EMBL/GenBank/DDBJ whole genome shotgun (WGS) entry which is preliminary data.</text>
</comment>
<evidence type="ECO:0000256" key="1">
    <source>
        <dbReference type="SAM" id="MobiDB-lite"/>
    </source>
</evidence>
<dbReference type="Proteomes" id="UP000481087">
    <property type="component" value="Unassembled WGS sequence"/>
</dbReference>
<feature type="region of interest" description="Disordered" evidence="1">
    <location>
        <begin position="41"/>
        <end position="112"/>
    </location>
</feature>
<reference evidence="3 4" key="1">
    <citation type="submission" date="2019-12" db="EMBL/GenBank/DDBJ databases">
        <title>Paenibacillus sp. nov. sp. isolated from soil.</title>
        <authorList>
            <person name="Kim J."/>
            <person name="Jeong S.E."/>
            <person name="Jung H.S."/>
            <person name="Jeon C.O."/>
        </authorList>
    </citation>
    <scope>NUCLEOTIDE SEQUENCE [LARGE SCALE GENOMIC DNA]</scope>
    <source>
        <strain evidence="3 4">5J-6</strain>
    </source>
</reference>
<dbReference type="AlphaFoldDB" id="A0A6L8UX62"/>
<feature type="compositionally biased region" description="Low complexity" evidence="1">
    <location>
        <begin position="41"/>
        <end position="103"/>
    </location>
</feature>
<feature type="signal peptide" evidence="2">
    <location>
        <begin position="1"/>
        <end position="24"/>
    </location>
</feature>
<evidence type="ECO:0000313" key="3">
    <source>
        <dbReference type="EMBL" id="MZQ82474.1"/>
    </source>
</evidence>
<protein>
    <submittedName>
        <fullName evidence="3">Uncharacterized protein</fullName>
    </submittedName>
</protein>
<name>A0A6L8UX62_9BACL</name>
<sequence>MGGRMTGIVLVTALACVMSGCVHEQATSSSANASAEVLPSQSSSVGSTASSTVSSTVSSTASSSPKPTTNSTHTNTSSATSSPISTSSPATNTAPSTMPTSTSYAKEADAKKAIEQRAKETIKVLKEHDMAKLAELIHPKKGVQFSPYSYIHTASDVQVMGSGLAALWANTSTTHWGEYDGSGDPIDLTFPDYWDKFVYNQDFAAAPQISYNMILGKGNMINNVFSIYPTSTYITVEYHFPGLDPQYQGMDWTSLRLVFENAGGQWVLVAVVHDQHTM</sequence>